<keyword evidence="2" id="KW-1185">Reference proteome</keyword>
<sequence length="194" mass="21492">MPHLLDYRRLFVRERVAVIKLTDTYDLLDPDTQAVVGVARENVSGLVKFFRLLIDKSLMPTTVEIAPGENQPPVLIIKRNVGFLRKKVTVFDAQGGQLGYFKSKILSLGGGFLVYSPDGQQFADVKGDWKGWNFKFLDATGQEMGLVTKKWAGLGKELFTSADNYIVEIKEGTANNALLIAAAIAIDTVLKEKQ</sequence>
<accession>A0A4Q1C355</accession>
<dbReference type="SUPFAM" id="SSF54518">
    <property type="entry name" value="Tubby C-terminal domain-like"/>
    <property type="match status" value="1"/>
</dbReference>
<dbReference type="PANTHER" id="PTHR23248">
    <property type="entry name" value="PHOSPHOLIPID SCRAMBLASE-RELATED"/>
    <property type="match status" value="1"/>
</dbReference>
<comment type="caution">
    <text evidence="1">The sequence shown here is derived from an EMBL/GenBank/DDBJ whole genome shotgun (WGS) entry which is preliminary data.</text>
</comment>
<reference evidence="1 2" key="1">
    <citation type="submission" date="2019-01" db="EMBL/GenBank/DDBJ databases">
        <title>Lacunisphaera sp. strain TWA-58.</title>
        <authorList>
            <person name="Chen W.-M."/>
        </authorList>
    </citation>
    <scope>NUCLEOTIDE SEQUENCE [LARGE SCALE GENOMIC DNA]</scope>
    <source>
        <strain evidence="1 2">TWA-58</strain>
    </source>
</reference>
<dbReference type="RefSeq" id="WP_129048396.1">
    <property type="nucleotide sequence ID" value="NZ_SDHX01000002.1"/>
</dbReference>
<dbReference type="GO" id="GO:0017128">
    <property type="term" value="F:phospholipid scramblase activity"/>
    <property type="evidence" value="ECO:0007669"/>
    <property type="project" value="InterPro"/>
</dbReference>
<dbReference type="EMBL" id="SDHX01000002">
    <property type="protein sequence ID" value="RXK52804.1"/>
    <property type="molecule type" value="Genomic_DNA"/>
</dbReference>
<evidence type="ECO:0000313" key="1">
    <source>
        <dbReference type="EMBL" id="RXK52804.1"/>
    </source>
</evidence>
<name>A0A4Q1C355_9BACT</name>
<dbReference type="Pfam" id="PF03803">
    <property type="entry name" value="Scramblase"/>
    <property type="match status" value="1"/>
</dbReference>
<gene>
    <name evidence="1" type="ORF">ESB00_13870</name>
</gene>
<proteinExistence type="predicted"/>
<dbReference type="GO" id="GO:0005886">
    <property type="term" value="C:plasma membrane"/>
    <property type="evidence" value="ECO:0007669"/>
    <property type="project" value="TreeGrafter"/>
</dbReference>
<dbReference type="InterPro" id="IPR025659">
    <property type="entry name" value="Tubby-like_C"/>
</dbReference>
<organism evidence="1 2">
    <name type="scientific">Oleiharenicola lentus</name>
    <dbReference type="NCBI Taxonomy" id="2508720"/>
    <lineage>
        <taxon>Bacteria</taxon>
        <taxon>Pseudomonadati</taxon>
        <taxon>Verrucomicrobiota</taxon>
        <taxon>Opitutia</taxon>
        <taxon>Opitutales</taxon>
        <taxon>Opitutaceae</taxon>
        <taxon>Oleiharenicola</taxon>
    </lineage>
</organism>
<dbReference type="Proteomes" id="UP000290218">
    <property type="component" value="Unassembled WGS sequence"/>
</dbReference>
<dbReference type="OrthoDB" id="652307at2"/>
<dbReference type="PANTHER" id="PTHR23248:SF9">
    <property type="entry name" value="PHOSPHOLIPID SCRAMBLASE"/>
    <property type="match status" value="1"/>
</dbReference>
<dbReference type="InterPro" id="IPR005552">
    <property type="entry name" value="Scramblase"/>
</dbReference>
<evidence type="ECO:0000313" key="2">
    <source>
        <dbReference type="Proteomes" id="UP000290218"/>
    </source>
</evidence>
<protein>
    <submittedName>
        <fullName evidence="1">Oxidoreductase</fullName>
    </submittedName>
</protein>
<dbReference type="AlphaFoldDB" id="A0A4Q1C355"/>